<keyword evidence="1" id="KW-0812">Transmembrane</keyword>
<reference evidence="2" key="1">
    <citation type="journal article" date="2012" name="Genome Res.">
        <title>Genomic characterization of the Bacillus cereus sensu lato species: Backdrop to the evolution of Bacillus anthracis.</title>
        <authorList>
            <person name="Zwick M.E."/>
            <person name="Joseph S.J."/>
            <person name="Didelot X."/>
            <person name="Chen P.E."/>
            <person name="Bishop-Lilly K.A."/>
            <person name="Stewart A.C."/>
            <person name="Willner K."/>
            <person name="Nolan N."/>
            <person name="Lentz S."/>
            <person name="Thomason M.K."/>
            <person name="Sozhamannan S."/>
            <person name="Mateczun A.J."/>
            <person name="Du L."/>
            <person name="Read T.D."/>
        </authorList>
    </citation>
    <scope>NUCLEOTIDE SEQUENCE [LARGE SCALE GENOMIC DNA]</scope>
    <source>
        <strain evidence="2">AH603</strain>
    </source>
</reference>
<feature type="transmembrane region" description="Helical" evidence="1">
    <location>
        <begin position="12"/>
        <end position="35"/>
    </location>
</feature>
<organism evidence="2">
    <name type="scientific">Bacillus mycoides</name>
    <dbReference type="NCBI Taxonomy" id="1405"/>
    <lineage>
        <taxon>Bacteria</taxon>
        <taxon>Bacillati</taxon>
        <taxon>Bacillota</taxon>
        <taxon>Bacilli</taxon>
        <taxon>Bacillales</taxon>
        <taxon>Bacillaceae</taxon>
        <taxon>Bacillus</taxon>
        <taxon>Bacillus cereus group</taxon>
    </lineage>
</organism>
<proteinExistence type="predicted"/>
<dbReference type="AlphaFoldDB" id="C2XSG4"/>
<dbReference type="HOGENOM" id="CLU_3179826_0_0_9"/>
<evidence type="ECO:0000313" key="2">
    <source>
        <dbReference type="EMBL" id="EEL71396.1"/>
    </source>
</evidence>
<keyword evidence="1" id="KW-1133">Transmembrane helix</keyword>
<name>C2XSG4_BACMY</name>
<evidence type="ECO:0000256" key="1">
    <source>
        <dbReference type="SAM" id="Phobius"/>
    </source>
</evidence>
<keyword evidence="1" id="KW-0472">Membrane</keyword>
<sequence>MKSSLNTIFLTLPGGIIITLFSILIIGFTVFAYFLREGDIPPVIRL</sequence>
<comment type="caution">
    <text evidence="2">The sequence shown here is derived from an EMBL/GenBank/DDBJ whole genome shotgun (WGS) entry which is preliminary data.</text>
</comment>
<protein>
    <submittedName>
        <fullName evidence="2">Uncharacterized protein</fullName>
    </submittedName>
</protein>
<gene>
    <name evidence="2" type="ORF">bcere0026_16310</name>
</gene>
<dbReference type="EMBL" id="ACMP01000056">
    <property type="protein sequence ID" value="EEL71396.1"/>
    <property type="molecule type" value="Genomic_DNA"/>
</dbReference>
<accession>C2XSG4</accession>
<dbReference type="Proteomes" id="UP000001753">
    <property type="component" value="Chromosome"/>
</dbReference>